<dbReference type="Gene3D" id="1.20.1440.100">
    <property type="entry name" value="SG protein - dephosphorylation function"/>
    <property type="match status" value="1"/>
</dbReference>
<keyword evidence="3" id="KW-1185">Reference proteome</keyword>
<dbReference type="RefSeq" id="WP_156682971.1">
    <property type="nucleotide sequence ID" value="NZ_CABWIB010000001.1"/>
</dbReference>
<dbReference type="Proteomes" id="UP000419017">
    <property type="component" value="Unassembled WGS sequence"/>
</dbReference>
<name>A0A6I8M6D1_9FUSO</name>
<accession>A0A6I8M6D1</accession>
<evidence type="ECO:0000256" key="1">
    <source>
        <dbReference type="SAM" id="Phobius"/>
    </source>
</evidence>
<keyword evidence="2" id="KW-0378">Hydrolase</keyword>
<dbReference type="NCBIfam" id="TIGR01488">
    <property type="entry name" value="HAD-SF-IB"/>
    <property type="match status" value="1"/>
</dbReference>
<feature type="transmembrane region" description="Helical" evidence="1">
    <location>
        <begin position="30"/>
        <end position="48"/>
    </location>
</feature>
<dbReference type="InterPro" id="IPR023214">
    <property type="entry name" value="HAD_sf"/>
</dbReference>
<organism evidence="2 3">
    <name type="scientific">Oceanivirga miroungae</name>
    <dbReference type="NCBI Taxonomy" id="1130046"/>
    <lineage>
        <taxon>Bacteria</taxon>
        <taxon>Fusobacteriati</taxon>
        <taxon>Fusobacteriota</taxon>
        <taxon>Fusobacteriia</taxon>
        <taxon>Fusobacteriales</taxon>
        <taxon>Leptotrichiaceae</taxon>
        <taxon>Oceanivirga</taxon>
    </lineage>
</organism>
<dbReference type="InterPro" id="IPR036412">
    <property type="entry name" value="HAD-like_sf"/>
</dbReference>
<evidence type="ECO:0000313" key="3">
    <source>
        <dbReference type="Proteomes" id="UP000419017"/>
    </source>
</evidence>
<evidence type="ECO:0000313" key="2">
    <source>
        <dbReference type="EMBL" id="VWL84921.1"/>
    </source>
</evidence>
<dbReference type="GO" id="GO:0016787">
    <property type="term" value="F:hydrolase activity"/>
    <property type="evidence" value="ECO:0007669"/>
    <property type="project" value="UniProtKB-KW"/>
</dbReference>
<keyword evidence="1" id="KW-0812">Transmembrane</keyword>
<gene>
    <name evidence="2" type="ORF">OMES3154_00178</name>
</gene>
<dbReference type="Gene3D" id="3.40.50.1000">
    <property type="entry name" value="HAD superfamily/HAD-like"/>
    <property type="match status" value="1"/>
</dbReference>
<sequence length="204" mass="24515">MKNIIVYDFDKTIYKKETSLSFLFFYIKKHPLSIFLILKSLIKISFLFNKFSLKNVKNIFFEFIKNNKNIDKDIKDFWQSQDKFFFPYFFEEIKENKKEADYLVLISASPDFLLNKIYKKLGFDVLISTRYDKNYHIIGENCKGVEKVNRLNEVFKEYKMLSFYSDSLSDLPLYDLSINKFYINKNGEKHKGIPKKNGLVDKWK</sequence>
<proteinExistence type="predicted"/>
<dbReference type="AlphaFoldDB" id="A0A6I8M6D1"/>
<dbReference type="EMBL" id="CABWIB010000001">
    <property type="protein sequence ID" value="VWL84921.1"/>
    <property type="molecule type" value="Genomic_DNA"/>
</dbReference>
<dbReference type="SUPFAM" id="SSF56784">
    <property type="entry name" value="HAD-like"/>
    <property type="match status" value="1"/>
</dbReference>
<keyword evidence="1" id="KW-0472">Membrane</keyword>
<keyword evidence="1" id="KW-1133">Transmembrane helix</keyword>
<dbReference type="Pfam" id="PF12710">
    <property type="entry name" value="HAD"/>
    <property type="match status" value="1"/>
</dbReference>
<reference evidence="2 3" key="1">
    <citation type="submission" date="2019-10" db="EMBL/GenBank/DDBJ databases">
        <authorList>
            <person name="Blom J."/>
        </authorList>
    </citation>
    <scope>NUCLEOTIDE SEQUENCE [LARGE SCALE GENOMIC DNA]</scope>
    <source>
        <strain evidence="2 3">ES3154-GLU</strain>
    </source>
</reference>
<protein>
    <submittedName>
        <fullName evidence="2">HAD-superfamily hydrolase</fullName>
    </submittedName>
</protein>